<dbReference type="AlphaFoldDB" id="A0A5J4UU82"/>
<name>A0A5J4UU82_9EUKA</name>
<dbReference type="Proteomes" id="UP000324800">
    <property type="component" value="Unassembled WGS sequence"/>
</dbReference>
<evidence type="ECO:0000259" key="2">
    <source>
        <dbReference type="SMART" id="SM01083"/>
    </source>
</evidence>
<feature type="compositionally biased region" description="Acidic residues" evidence="1">
    <location>
        <begin position="89"/>
        <end position="100"/>
    </location>
</feature>
<feature type="compositionally biased region" description="Acidic residues" evidence="1">
    <location>
        <begin position="250"/>
        <end position="268"/>
    </location>
</feature>
<dbReference type="Pfam" id="PF10197">
    <property type="entry name" value="Cir_N"/>
    <property type="match status" value="1"/>
</dbReference>
<sequence length="298" mass="35047">MTKGLAFLMGKYFHPLTKFNQKKKFEAEQKFAEKQKKQREMDEVRKRELEREALELVNLTPEEKKNSRKRNLRFMYEPPPGYIAPNEEKDNEAENDDEKDADTNPTSTTAKKTDRYDQKFEFLKGAPKIGSFVKELDVIPHPFGVEIRNVQCSRCGKWGHQIGDRDCPLLNVNVRDEQRKESEDPLAGLLTKDKVSEEEEEEDKQQTEVETDMTKLSSLTMDGARNLARQLLKKMKRKERTRLIRRLLEAADDSDNGNEDNGDGSSSDDADKKRNRRKRKVMEKEHRRRKKKEKHHRR</sequence>
<dbReference type="InterPro" id="IPR019339">
    <property type="entry name" value="CIR_N_dom"/>
</dbReference>
<protein>
    <submittedName>
        <fullName evidence="3">Putative corepressor interacting with rbpj 1</fullName>
    </submittedName>
</protein>
<feature type="region of interest" description="Disordered" evidence="1">
    <location>
        <begin position="58"/>
        <end position="115"/>
    </location>
</feature>
<proteinExistence type="predicted"/>
<dbReference type="GO" id="GO:0003714">
    <property type="term" value="F:transcription corepressor activity"/>
    <property type="evidence" value="ECO:0007669"/>
    <property type="project" value="InterPro"/>
</dbReference>
<dbReference type="EMBL" id="SNRW01012163">
    <property type="protein sequence ID" value="KAA6374186.1"/>
    <property type="molecule type" value="Genomic_DNA"/>
</dbReference>
<evidence type="ECO:0000313" key="4">
    <source>
        <dbReference type="Proteomes" id="UP000324800"/>
    </source>
</evidence>
<feature type="compositionally biased region" description="Basic residues" evidence="1">
    <location>
        <begin position="273"/>
        <end position="298"/>
    </location>
</feature>
<evidence type="ECO:0000313" key="3">
    <source>
        <dbReference type="EMBL" id="KAA6374186.1"/>
    </source>
</evidence>
<dbReference type="PANTHER" id="PTHR13151:SF2">
    <property type="entry name" value="COREPRESSOR INTERACTING WITH RBPJ 1"/>
    <property type="match status" value="1"/>
</dbReference>
<dbReference type="OrthoDB" id="6253837at2759"/>
<organism evidence="3 4">
    <name type="scientific">Streblomastix strix</name>
    <dbReference type="NCBI Taxonomy" id="222440"/>
    <lineage>
        <taxon>Eukaryota</taxon>
        <taxon>Metamonada</taxon>
        <taxon>Preaxostyla</taxon>
        <taxon>Oxymonadida</taxon>
        <taxon>Streblomastigidae</taxon>
        <taxon>Streblomastix</taxon>
    </lineage>
</organism>
<dbReference type="SMART" id="SM01083">
    <property type="entry name" value="Cir_N"/>
    <property type="match status" value="1"/>
</dbReference>
<dbReference type="PANTHER" id="PTHR13151">
    <property type="entry name" value="CBF1 INTERACTING COREPRESSOR CIR"/>
    <property type="match status" value="1"/>
</dbReference>
<dbReference type="InterPro" id="IPR040014">
    <property type="entry name" value="CIR1"/>
</dbReference>
<feature type="domain" description="CBF1-interacting co-repressor CIR N-terminal" evidence="2">
    <location>
        <begin position="12"/>
        <end position="48"/>
    </location>
</feature>
<reference evidence="3 4" key="1">
    <citation type="submission" date="2019-03" db="EMBL/GenBank/DDBJ databases">
        <title>Single cell metagenomics reveals metabolic interactions within the superorganism composed of flagellate Streblomastix strix and complex community of Bacteroidetes bacteria on its surface.</title>
        <authorList>
            <person name="Treitli S.C."/>
            <person name="Kolisko M."/>
            <person name="Husnik F."/>
            <person name="Keeling P."/>
            <person name="Hampl V."/>
        </authorList>
    </citation>
    <scope>NUCLEOTIDE SEQUENCE [LARGE SCALE GENOMIC DNA]</scope>
    <source>
        <strain evidence="3">ST1C</strain>
    </source>
</reference>
<comment type="caution">
    <text evidence="3">The sequence shown here is derived from an EMBL/GenBank/DDBJ whole genome shotgun (WGS) entry which is preliminary data.</text>
</comment>
<feature type="region of interest" description="Disordered" evidence="1">
    <location>
        <begin position="177"/>
        <end position="212"/>
    </location>
</feature>
<feature type="region of interest" description="Disordered" evidence="1">
    <location>
        <begin position="248"/>
        <end position="298"/>
    </location>
</feature>
<dbReference type="GO" id="GO:0005634">
    <property type="term" value="C:nucleus"/>
    <property type="evidence" value="ECO:0007669"/>
    <property type="project" value="TreeGrafter"/>
</dbReference>
<accession>A0A5J4UU82</accession>
<gene>
    <name evidence="3" type="ORF">EZS28_030288</name>
</gene>
<evidence type="ECO:0000256" key="1">
    <source>
        <dbReference type="SAM" id="MobiDB-lite"/>
    </source>
</evidence>